<dbReference type="RefSeq" id="WP_182544300.1">
    <property type="nucleotide sequence ID" value="NZ_JACGWZ010000003.1"/>
</dbReference>
<feature type="region of interest" description="Disordered" evidence="1">
    <location>
        <begin position="1"/>
        <end position="29"/>
    </location>
</feature>
<dbReference type="AlphaFoldDB" id="A0A839DU86"/>
<organism evidence="2 3">
    <name type="scientific">Halosaccharopolyspora lacisalsi</name>
    <dbReference type="NCBI Taxonomy" id="1000566"/>
    <lineage>
        <taxon>Bacteria</taxon>
        <taxon>Bacillati</taxon>
        <taxon>Actinomycetota</taxon>
        <taxon>Actinomycetes</taxon>
        <taxon>Pseudonocardiales</taxon>
        <taxon>Pseudonocardiaceae</taxon>
        <taxon>Halosaccharopolyspora</taxon>
    </lineage>
</organism>
<evidence type="ECO:0000313" key="2">
    <source>
        <dbReference type="EMBL" id="MBA8825054.1"/>
    </source>
</evidence>
<dbReference type="Pfam" id="PF20060">
    <property type="entry name" value="DUF6459"/>
    <property type="match status" value="1"/>
</dbReference>
<dbReference type="EMBL" id="JACGWZ010000003">
    <property type="protein sequence ID" value="MBA8825054.1"/>
    <property type="molecule type" value="Genomic_DNA"/>
</dbReference>
<keyword evidence="3" id="KW-1185">Reference proteome</keyword>
<gene>
    <name evidence="2" type="ORF">FHX42_002405</name>
</gene>
<dbReference type="InterPro" id="IPR045596">
    <property type="entry name" value="DUF6459"/>
</dbReference>
<accession>A0A839DU86</accession>
<evidence type="ECO:0000256" key="1">
    <source>
        <dbReference type="SAM" id="MobiDB-lite"/>
    </source>
</evidence>
<proteinExistence type="predicted"/>
<evidence type="ECO:0000313" key="3">
    <source>
        <dbReference type="Proteomes" id="UP000569329"/>
    </source>
</evidence>
<sequence>MVQLAPTVSGHAHSETTTTSANGAAERSSVALATRTTGQILDVLSGRRPLHHIRHWLSGPVSGLLATMLRSGKTTTARYRLRTVHTCPITAHTVEACAVITDNERVRALTMRLEQHETQWSCTLLALL</sequence>
<comment type="caution">
    <text evidence="2">The sequence shown here is derived from an EMBL/GenBank/DDBJ whole genome shotgun (WGS) entry which is preliminary data.</text>
</comment>
<name>A0A839DU86_9PSEU</name>
<reference evidence="2 3" key="1">
    <citation type="submission" date="2020-07" db="EMBL/GenBank/DDBJ databases">
        <title>Sequencing the genomes of 1000 actinobacteria strains.</title>
        <authorList>
            <person name="Klenk H.-P."/>
        </authorList>
    </citation>
    <scope>NUCLEOTIDE SEQUENCE [LARGE SCALE GENOMIC DNA]</scope>
    <source>
        <strain evidence="2 3">DSM 45975</strain>
    </source>
</reference>
<protein>
    <submittedName>
        <fullName evidence="2">Uncharacterized protein</fullName>
    </submittedName>
</protein>
<dbReference type="Proteomes" id="UP000569329">
    <property type="component" value="Unassembled WGS sequence"/>
</dbReference>